<dbReference type="eggNOG" id="KOG0691">
    <property type="taxonomic scope" value="Eukaryota"/>
</dbReference>
<evidence type="ECO:0000313" key="4">
    <source>
        <dbReference type="Proteomes" id="UP000013776"/>
    </source>
</evidence>
<dbReference type="EMBL" id="CAHR02000069">
    <property type="protein sequence ID" value="CCG82048.1"/>
    <property type="molecule type" value="Genomic_DNA"/>
</dbReference>
<dbReference type="STRING" id="1097556.R4X8S7"/>
<feature type="region of interest" description="Disordered" evidence="1">
    <location>
        <begin position="392"/>
        <end position="413"/>
    </location>
</feature>
<gene>
    <name evidence="3" type="ORF">TAPDE_001975</name>
</gene>
<evidence type="ECO:0000256" key="1">
    <source>
        <dbReference type="SAM" id="MobiDB-lite"/>
    </source>
</evidence>
<dbReference type="PANTHER" id="PTHR44924">
    <property type="entry name" value="DNAJ SUBFAMILY A MEMBER 2"/>
    <property type="match status" value="1"/>
</dbReference>
<sequence>MVVVRLYQPGEWTQINCKSCQTKLEYLNELSKTSQFTCPKCSHITDLDPSIQTSGEKDITYYEIMEISPQATSAEIKKAYHKRAAKIHPDKTGGTTTAAFLELQEAYNILSNEDSRAHYDKNGRGKADDISDIQARFGGLFGGAQGRFDEFIGEISIISEMGNAIRKGETGEKAEDEAARSQQNEAKRKARIETLSRNLASKLDSFDPAKPADFETSALQWLEDLKHESFGVELLHVIGEVYKLTSSASPYHPSTATSWTGSWLPSLKMKGLYITSTVSTVRKAYRVKSAFAKLDKTSKDDSSETAKNAGLEEEAAKAAIEAIWEGVRAEVIGVIADTCNKVLSPDPVTMQPKNEKQEIEGLATPLEESERRRIQQRCQALEKLGRIFEGVTKDPGQPNIFEQLAQGGQGNTR</sequence>
<dbReference type="PANTHER" id="PTHR44924:SF1">
    <property type="entry name" value="DNAJ SUBFAMILY A MEMBER 2"/>
    <property type="match status" value="1"/>
</dbReference>
<dbReference type="PRINTS" id="PR00625">
    <property type="entry name" value="JDOMAIN"/>
</dbReference>
<comment type="caution">
    <text evidence="3">The sequence shown here is derived from an EMBL/GenBank/DDBJ whole genome shotgun (WGS) entry which is preliminary data.</text>
</comment>
<feature type="domain" description="J" evidence="2">
    <location>
        <begin position="60"/>
        <end position="123"/>
    </location>
</feature>
<name>R4X8S7_TAPDE</name>
<protein>
    <submittedName>
        <fullName evidence="3">Uncharacterized J domain-containing protein C4H3.01</fullName>
    </submittedName>
</protein>
<keyword evidence="4" id="KW-1185">Reference proteome</keyword>
<dbReference type="Pfam" id="PF14308">
    <property type="entry name" value="DnaJ-X"/>
    <property type="match status" value="1"/>
</dbReference>
<dbReference type="CDD" id="cd06257">
    <property type="entry name" value="DnaJ"/>
    <property type="match status" value="1"/>
</dbReference>
<dbReference type="VEuPathDB" id="FungiDB:TAPDE_001975"/>
<dbReference type="InterPro" id="IPR026894">
    <property type="entry name" value="DnaJ_X"/>
</dbReference>
<dbReference type="AlphaFoldDB" id="R4X8S7"/>
<proteinExistence type="predicted"/>
<dbReference type="InterPro" id="IPR036869">
    <property type="entry name" value="J_dom_sf"/>
</dbReference>
<evidence type="ECO:0000259" key="2">
    <source>
        <dbReference type="PROSITE" id="PS50076"/>
    </source>
</evidence>
<dbReference type="InterPro" id="IPR001623">
    <property type="entry name" value="DnaJ_domain"/>
</dbReference>
<dbReference type="SUPFAM" id="SSF46565">
    <property type="entry name" value="Chaperone J-domain"/>
    <property type="match status" value="1"/>
</dbReference>
<feature type="region of interest" description="Disordered" evidence="1">
    <location>
        <begin position="168"/>
        <end position="188"/>
    </location>
</feature>
<dbReference type="Pfam" id="PF00226">
    <property type="entry name" value="DnaJ"/>
    <property type="match status" value="1"/>
</dbReference>
<evidence type="ECO:0000313" key="3">
    <source>
        <dbReference type="EMBL" id="CCG82048.1"/>
    </source>
</evidence>
<organism evidence="3 4">
    <name type="scientific">Taphrina deformans (strain PYCC 5710 / ATCC 11124 / CBS 356.35 / IMI 108563 / JCM 9778 / NBRC 8474)</name>
    <name type="common">Peach leaf curl fungus</name>
    <name type="synonym">Lalaria deformans</name>
    <dbReference type="NCBI Taxonomy" id="1097556"/>
    <lineage>
        <taxon>Eukaryota</taxon>
        <taxon>Fungi</taxon>
        <taxon>Dikarya</taxon>
        <taxon>Ascomycota</taxon>
        <taxon>Taphrinomycotina</taxon>
        <taxon>Taphrinomycetes</taxon>
        <taxon>Taphrinales</taxon>
        <taxon>Taphrinaceae</taxon>
        <taxon>Taphrina</taxon>
    </lineage>
</organism>
<dbReference type="Gene3D" id="1.10.287.110">
    <property type="entry name" value="DnaJ domain"/>
    <property type="match status" value="1"/>
</dbReference>
<dbReference type="PROSITE" id="PS50076">
    <property type="entry name" value="DNAJ_2"/>
    <property type="match status" value="1"/>
</dbReference>
<dbReference type="Proteomes" id="UP000013776">
    <property type="component" value="Unassembled WGS sequence"/>
</dbReference>
<dbReference type="OrthoDB" id="552049at2759"/>
<accession>R4X8S7</accession>
<dbReference type="SMART" id="SM00271">
    <property type="entry name" value="DnaJ"/>
    <property type="match status" value="1"/>
</dbReference>
<reference evidence="3 4" key="1">
    <citation type="journal article" date="2013" name="MBio">
        <title>Genome sequencing of the plant pathogen Taphrina deformans, the causal agent of peach leaf curl.</title>
        <authorList>
            <person name="Cisse O.H."/>
            <person name="Almeida J.M.G.C.F."/>
            <person name="Fonseca A."/>
            <person name="Kumar A.A."/>
            <person name="Salojaervi J."/>
            <person name="Overmyer K."/>
            <person name="Hauser P.M."/>
            <person name="Pagni M."/>
        </authorList>
    </citation>
    <scope>NUCLEOTIDE SEQUENCE [LARGE SCALE GENOMIC DNA]</scope>
    <source>
        <strain evidence="4">PYCC 5710 / ATCC 11124 / CBS 356.35 / IMI 108563 / JCM 9778 / NBRC 8474</strain>
    </source>
</reference>